<dbReference type="Proteomes" id="UP000002640">
    <property type="component" value="Unassembled WGS sequence"/>
</dbReference>
<evidence type="ECO:0000313" key="3">
    <source>
        <dbReference type="Proteomes" id="UP000002640"/>
    </source>
</evidence>
<proteinExistence type="predicted"/>
<dbReference type="SMR" id="G5AAL2"/>
<keyword evidence="3" id="KW-1185">Reference proteome</keyword>
<name>G5AAL2_PHYSP</name>
<dbReference type="EMBL" id="JH159162">
    <property type="protein sequence ID" value="EGZ07641.1"/>
    <property type="molecule type" value="Genomic_DNA"/>
</dbReference>
<evidence type="ECO:0000256" key="1">
    <source>
        <dbReference type="SAM" id="Coils"/>
    </source>
</evidence>
<sequence>MDDLLRDLAEPTLTLEEALELIDTCDVVSSLSTPDLPACNDPEAASQAAVAASSEDPTKPKKRVRNPLNDVWRRQRRKAERQQLKDQVEEYEAQLERLKRCGQAQPDAGALTPQRTWLHAVIQEQRKRRQAEQINAKLRQLLAERRQTAWAVRDALAKEKRLLSKLESSEEVMASMTSSALKSSLSADDSRLSGLRLAVQRVFDSTDAVFGSFRASGFDSVESISRVKQRDQSGGQSIELLTATPLACGFQTAKRVLWGVLADKKWPGDQKAFDLKAKESSNESMELKYSMGLEPSELSLNGATLLQRKDEDDRTVLAWTSMITHTHQQLRFQSEGWIVIMKSPTSPHAASSLRTCCRISASSDGIHSSSSVKLQNSILRSMGHRVKSRVEGVQQSLVERIGLPGSAGLIFI</sequence>
<dbReference type="InParanoid" id="G5AAL2"/>
<dbReference type="AlphaFoldDB" id="G5AAL2"/>
<reference evidence="2 3" key="1">
    <citation type="journal article" date="2006" name="Science">
        <title>Phytophthora genome sequences uncover evolutionary origins and mechanisms of pathogenesis.</title>
        <authorList>
            <person name="Tyler B.M."/>
            <person name="Tripathy S."/>
            <person name="Zhang X."/>
            <person name="Dehal P."/>
            <person name="Jiang R.H."/>
            <person name="Aerts A."/>
            <person name="Arredondo F.D."/>
            <person name="Baxter L."/>
            <person name="Bensasson D."/>
            <person name="Beynon J.L."/>
            <person name="Chapman J."/>
            <person name="Damasceno C.M."/>
            <person name="Dorrance A.E."/>
            <person name="Dou D."/>
            <person name="Dickerman A.W."/>
            <person name="Dubchak I.L."/>
            <person name="Garbelotto M."/>
            <person name="Gijzen M."/>
            <person name="Gordon S.G."/>
            <person name="Govers F."/>
            <person name="Grunwald N.J."/>
            <person name="Huang W."/>
            <person name="Ivors K.L."/>
            <person name="Jones R.W."/>
            <person name="Kamoun S."/>
            <person name="Krampis K."/>
            <person name="Lamour K.H."/>
            <person name="Lee M.K."/>
            <person name="McDonald W.H."/>
            <person name="Medina M."/>
            <person name="Meijer H.J."/>
            <person name="Nordberg E.K."/>
            <person name="Maclean D.J."/>
            <person name="Ospina-Giraldo M.D."/>
            <person name="Morris P.F."/>
            <person name="Phuntumart V."/>
            <person name="Putnam N.H."/>
            <person name="Rash S."/>
            <person name="Rose J.K."/>
            <person name="Sakihama Y."/>
            <person name="Salamov A.A."/>
            <person name="Savidor A."/>
            <person name="Scheuring C.F."/>
            <person name="Smith B.M."/>
            <person name="Sobral B.W."/>
            <person name="Terry A."/>
            <person name="Torto-Alalibo T.A."/>
            <person name="Win J."/>
            <person name="Xu Z."/>
            <person name="Zhang H."/>
            <person name="Grigoriev I.V."/>
            <person name="Rokhsar D.S."/>
            <person name="Boore J.L."/>
        </authorList>
    </citation>
    <scope>NUCLEOTIDE SEQUENCE [LARGE SCALE GENOMIC DNA]</scope>
    <source>
        <strain evidence="2 3">P6497</strain>
    </source>
</reference>
<dbReference type="OMA" id="QGWISIT"/>
<dbReference type="KEGG" id="psoj:PHYSODRAFT_362259"/>
<dbReference type="RefSeq" id="XP_009537207.1">
    <property type="nucleotide sequence ID" value="XM_009538912.1"/>
</dbReference>
<evidence type="ECO:0000313" key="2">
    <source>
        <dbReference type="EMBL" id="EGZ07641.1"/>
    </source>
</evidence>
<gene>
    <name evidence="2" type="ORF">PHYSODRAFT_362259</name>
</gene>
<feature type="coiled-coil region" evidence="1">
    <location>
        <begin position="74"/>
        <end position="144"/>
    </location>
</feature>
<accession>G5AAL2</accession>
<protein>
    <submittedName>
        <fullName evidence="2">Uncharacterized protein</fullName>
    </submittedName>
</protein>
<organism evidence="2 3">
    <name type="scientific">Phytophthora sojae (strain P6497)</name>
    <name type="common">Soybean stem and root rot agent</name>
    <name type="synonym">Phytophthora megasperma f. sp. glycines</name>
    <dbReference type="NCBI Taxonomy" id="1094619"/>
    <lineage>
        <taxon>Eukaryota</taxon>
        <taxon>Sar</taxon>
        <taxon>Stramenopiles</taxon>
        <taxon>Oomycota</taxon>
        <taxon>Peronosporomycetes</taxon>
        <taxon>Peronosporales</taxon>
        <taxon>Peronosporaceae</taxon>
        <taxon>Phytophthora</taxon>
    </lineage>
</organism>
<dbReference type="GeneID" id="20650232"/>
<keyword evidence="1" id="KW-0175">Coiled coil</keyword>